<comment type="caution">
    <text evidence="2">The sequence shown here is derived from an EMBL/GenBank/DDBJ whole genome shotgun (WGS) entry which is preliminary data.</text>
</comment>
<accession>A0A2K1E055</accession>
<keyword evidence="1" id="KW-0472">Membrane</keyword>
<dbReference type="Proteomes" id="UP000236641">
    <property type="component" value="Unassembled WGS sequence"/>
</dbReference>
<gene>
    <name evidence="2" type="ORF">C1T31_04900</name>
</gene>
<feature type="transmembrane region" description="Helical" evidence="1">
    <location>
        <begin position="409"/>
        <end position="430"/>
    </location>
</feature>
<feature type="transmembrane region" description="Helical" evidence="1">
    <location>
        <begin position="349"/>
        <end position="369"/>
    </location>
</feature>
<reference evidence="2 3" key="1">
    <citation type="submission" date="2018-01" db="EMBL/GenBank/DDBJ databases">
        <title>The draft genome of Hanstruepera neustonica JCM19743.</title>
        <authorList>
            <person name="He R.-H."/>
            <person name="Du Z.-J."/>
        </authorList>
    </citation>
    <scope>NUCLEOTIDE SEQUENCE [LARGE SCALE GENOMIC DNA]</scope>
    <source>
        <strain evidence="2 3">JCM19743</strain>
    </source>
</reference>
<protein>
    <recommendedName>
        <fullName evidence="4">DUF819 domain-containing protein</fullName>
    </recommendedName>
</protein>
<dbReference type="RefSeq" id="WP_103051377.1">
    <property type="nucleotide sequence ID" value="NZ_POWF01000002.1"/>
</dbReference>
<feature type="transmembrane region" description="Helical" evidence="1">
    <location>
        <begin position="113"/>
        <end position="138"/>
    </location>
</feature>
<evidence type="ECO:0000256" key="1">
    <source>
        <dbReference type="SAM" id="Phobius"/>
    </source>
</evidence>
<proteinExistence type="predicted"/>
<dbReference type="OrthoDB" id="653763at2"/>
<feature type="transmembrane region" description="Helical" evidence="1">
    <location>
        <begin position="81"/>
        <end position="101"/>
    </location>
</feature>
<feature type="transmembrane region" description="Helical" evidence="1">
    <location>
        <begin position="242"/>
        <end position="263"/>
    </location>
</feature>
<sequence>MQEAPLFTDDTIVFGLLMLTLGFIFYTESLKTGFWPKFYKIVPGLFMAYMLPAVLTTLGLIAPEWETTSESGEVLKHSTNLYYVASRYLLPAALVLMTLSIDLKAVFNLGWKALVMFLTGTLGIVIGGPIAILLVSMFSPETVGGVGPDAVWRGLSTLAGSWIGGGANQTAMLEIYGYNQSEYGKMVFVDIVVANIWMAIILIGIGRSKIIDKWLKADNSAIEALKDKVTTFAKSVKRNPSLTDIMIIVAIAFGTVSFAHIGANNLAPFFKSVVRGIESPTLRNTFTFLDSQFFWMISIATLVAILLSFTKAKNYEGAGASKFGSVFIYILVASIGMKIDLGSIFDNPGLIAVGLIWMSIHAILLIIIAKIIKAPYFFLAVGSQANVGGAASAPIVASAFHPSLATVGVLLAVFGYAIGTIAAIGCTILMELAAVS</sequence>
<dbReference type="PANTHER" id="PTHR34289:SF8">
    <property type="entry name" value="DUF819 DOMAIN-CONTAINING PROTEIN"/>
    <property type="match status" value="1"/>
</dbReference>
<evidence type="ECO:0008006" key="4">
    <source>
        <dbReference type="Google" id="ProtNLM"/>
    </source>
</evidence>
<dbReference type="InterPro" id="IPR008537">
    <property type="entry name" value="DUF819"/>
</dbReference>
<feature type="transmembrane region" description="Helical" evidence="1">
    <location>
        <begin position="317"/>
        <end position="337"/>
    </location>
</feature>
<evidence type="ECO:0000313" key="3">
    <source>
        <dbReference type="Proteomes" id="UP000236641"/>
    </source>
</evidence>
<feature type="transmembrane region" description="Helical" evidence="1">
    <location>
        <begin position="186"/>
        <end position="206"/>
    </location>
</feature>
<dbReference type="AlphaFoldDB" id="A0A2K1E055"/>
<keyword evidence="1" id="KW-0812">Transmembrane</keyword>
<feature type="transmembrane region" description="Helical" evidence="1">
    <location>
        <begin position="293"/>
        <end position="310"/>
    </location>
</feature>
<dbReference type="PANTHER" id="PTHR34289">
    <property type="entry name" value="PROTEIN, PUTATIVE (DUF819)-RELATED"/>
    <property type="match status" value="1"/>
</dbReference>
<organism evidence="2 3">
    <name type="scientific">Hanstruepera neustonica</name>
    <dbReference type="NCBI Taxonomy" id="1445657"/>
    <lineage>
        <taxon>Bacteria</taxon>
        <taxon>Pseudomonadati</taxon>
        <taxon>Bacteroidota</taxon>
        <taxon>Flavobacteriia</taxon>
        <taxon>Flavobacteriales</taxon>
        <taxon>Flavobacteriaceae</taxon>
        <taxon>Hanstruepera</taxon>
    </lineage>
</organism>
<feature type="transmembrane region" description="Helical" evidence="1">
    <location>
        <begin position="376"/>
        <end position="397"/>
    </location>
</feature>
<dbReference type="EMBL" id="POWF01000002">
    <property type="protein sequence ID" value="PNQ73680.1"/>
    <property type="molecule type" value="Genomic_DNA"/>
</dbReference>
<name>A0A2K1E055_9FLAO</name>
<evidence type="ECO:0000313" key="2">
    <source>
        <dbReference type="EMBL" id="PNQ73680.1"/>
    </source>
</evidence>
<keyword evidence="1" id="KW-1133">Transmembrane helix</keyword>
<feature type="transmembrane region" description="Helical" evidence="1">
    <location>
        <begin position="41"/>
        <end position="61"/>
    </location>
</feature>
<keyword evidence="3" id="KW-1185">Reference proteome</keyword>
<dbReference type="Pfam" id="PF05684">
    <property type="entry name" value="DUF819"/>
    <property type="match status" value="1"/>
</dbReference>
<feature type="transmembrane region" description="Helical" evidence="1">
    <location>
        <begin position="12"/>
        <end position="29"/>
    </location>
</feature>